<feature type="domain" description="Carbohydrate kinase PfkB" evidence="3">
    <location>
        <begin position="195"/>
        <end position="266"/>
    </location>
</feature>
<dbReference type="PROSITE" id="PS00584">
    <property type="entry name" value="PFKB_KINASES_2"/>
    <property type="match status" value="1"/>
</dbReference>
<dbReference type="RefSeq" id="WP_037444462.1">
    <property type="nucleotide sequence ID" value="NZ_JPEO01000015.1"/>
</dbReference>
<keyword evidence="2 4" id="KW-0418">Kinase</keyword>
<dbReference type="PANTHER" id="PTHR10584">
    <property type="entry name" value="SUGAR KINASE"/>
    <property type="match status" value="1"/>
</dbReference>
<dbReference type="SUPFAM" id="SSF53613">
    <property type="entry name" value="Ribokinase-like"/>
    <property type="match status" value="1"/>
</dbReference>
<keyword evidence="1" id="KW-0808">Transferase</keyword>
<dbReference type="EMBL" id="JPEO01000015">
    <property type="protein sequence ID" value="KFZ36635.1"/>
    <property type="molecule type" value="Genomic_DNA"/>
</dbReference>
<comment type="caution">
    <text evidence="4">The sequence shown here is derived from an EMBL/GenBank/DDBJ whole genome shotgun (WGS) entry which is preliminary data.</text>
</comment>
<dbReference type="eggNOG" id="COG0524">
    <property type="taxonomic scope" value="Bacteria"/>
</dbReference>
<proteinExistence type="predicted"/>
<evidence type="ECO:0000256" key="1">
    <source>
        <dbReference type="ARBA" id="ARBA00022679"/>
    </source>
</evidence>
<dbReference type="OrthoDB" id="6212648at2"/>
<name>A0A094J9N4_9GAMM</name>
<dbReference type="Gene3D" id="3.40.1190.20">
    <property type="match status" value="1"/>
</dbReference>
<dbReference type="Pfam" id="PF00294">
    <property type="entry name" value="PfkB"/>
    <property type="match status" value="2"/>
</dbReference>
<reference evidence="4 5" key="1">
    <citation type="submission" date="2014-06" db="EMBL/GenBank/DDBJ databases">
        <title>Shewanella sp. YQH10.</title>
        <authorList>
            <person name="Liu Y."/>
            <person name="Zeng R."/>
        </authorList>
    </citation>
    <scope>NUCLEOTIDE SEQUENCE [LARGE SCALE GENOMIC DNA]</scope>
    <source>
        <strain evidence="4 5">YQH10</strain>
    </source>
</reference>
<dbReference type="InterPro" id="IPR029056">
    <property type="entry name" value="Ribokinase-like"/>
</dbReference>
<dbReference type="GO" id="GO:0005829">
    <property type="term" value="C:cytosol"/>
    <property type="evidence" value="ECO:0007669"/>
    <property type="project" value="TreeGrafter"/>
</dbReference>
<dbReference type="STRING" id="1515746.HR45_15165"/>
<dbReference type="GO" id="GO:0016301">
    <property type="term" value="F:kinase activity"/>
    <property type="evidence" value="ECO:0007669"/>
    <property type="project" value="UniProtKB-KW"/>
</dbReference>
<dbReference type="InterPro" id="IPR011611">
    <property type="entry name" value="PfkB_dom"/>
</dbReference>
<dbReference type="InterPro" id="IPR002173">
    <property type="entry name" value="Carboh/pur_kinase_PfkB_CS"/>
</dbReference>
<sequence length="279" mass="30050">MANILLIANLNCDRILQLNKSLQKGGRYHYDDGGRRLGGGGANTGIGLEWAGHKVALVSQVGQDELGDWLLAQASVNGLDCRRVSRHRGQTCEIMLLMTPDGERTIIRPARPLFQLATPPDWPEWQAVYLNSSAEGAASWAKSALPHTLVVAQLAKDERPRPCHILLSSHSDMHGRTQLSMWDYGRSIAGEALAYFIVTEGEQGARLYTADGEQHVAAKVATVVDSTGAGDVYAAGLIHGLVSGMPIETAMQEAAVWGAHAVASETSIPGESLRCYLQE</sequence>
<evidence type="ECO:0000256" key="2">
    <source>
        <dbReference type="ARBA" id="ARBA00022777"/>
    </source>
</evidence>
<dbReference type="Proteomes" id="UP000029264">
    <property type="component" value="Unassembled WGS sequence"/>
</dbReference>
<evidence type="ECO:0000313" key="5">
    <source>
        <dbReference type="Proteomes" id="UP000029264"/>
    </source>
</evidence>
<dbReference type="PANTHER" id="PTHR10584:SF166">
    <property type="entry name" value="RIBOKINASE"/>
    <property type="match status" value="1"/>
</dbReference>
<dbReference type="AlphaFoldDB" id="A0A094J9N4"/>
<accession>A0A094J9N4</accession>
<organism evidence="4 5">
    <name type="scientific">Shewanella mangrovi</name>
    <dbReference type="NCBI Taxonomy" id="1515746"/>
    <lineage>
        <taxon>Bacteria</taxon>
        <taxon>Pseudomonadati</taxon>
        <taxon>Pseudomonadota</taxon>
        <taxon>Gammaproteobacteria</taxon>
        <taxon>Alteromonadales</taxon>
        <taxon>Shewanellaceae</taxon>
        <taxon>Shewanella</taxon>
    </lineage>
</organism>
<gene>
    <name evidence="4" type="ORF">HR45_15165</name>
</gene>
<keyword evidence="5" id="KW-1185">Reference proteome</keyword>
<evidence type="ECO:0000259" key="3">
    <source>
        <dbReference type="Pfam" id="PF00294"/>
    </source>
</evidence>
<evidence type="ECO:0000313" key="4">
    <source>
        <dbReference type="EMBL" id="KFZ36635.1"/>
    </source>
</evidence>
<protein>
    <submittedName>
        <fullName evidence="4">Ribokinase</fullName>
    </submittedName>
</protein>
<feature type="domain" description="Carbohydrate kinase PfkB" evidence="3">
    <location>
        <begin position="6"/>
        <end position="107"/>
    </location>
</feature>